<name>L0F1Q4_DESDL</name>
<organism evidence="2 3">
    <name type="scientific">Desulfitobacterium dichloroeliminans (strain LMG P-21439 / DCA1)</name>
    <dbReference type="NCBI Taxonomy" id="871963"/>
    <lineage>
        <taxon>Bacteria</taxon>
        <taxon>Bacillati</taxon>
        <taxon>Bacillota</taxon>
        <taxon>Clostridia</taxon>
        <taxon>Eubacteriales</taxon>
        <taxon>Desulfitobacteriaceae</taxon>
        <taxon>Desulfitobacterium</taxon>
    </lineage>
</organism>
<accession>L0F1Q4</accession>
<dbReference type="AlphaFoldDB" id="L0F1Q4"/>
<dbReference type="Proteomes" id="UP000010797">
    <property type="component" value="Chromosome"/>
</dbReference>
<evidence type="ECO:0000259" key="1">
    <source>
        <dbReference type="Pfam" id="PF14361"/>
    </source>
</evidence>
<dbReference type="HOGENOM" id="CLU_129910_0_0_9"/>
<protein>
    <recommendedName>
        <fullName evidence="1">RsbT co-antagonist protein RsbRD N-terminal domain-containing protein</fullName>
    </recommendedName>
</protein>
<dbReference type="Pfam" id="PF14361">
    <property type="entry name" value="RsbRD_N"/>
    <property type="match status" value="1"/>
</dbReference>
<feature type="domain" description="RsbT co-antagonist protein RsbRD N-terminal" evidence="1">
    <location>
        <begin position="16"/>
        <end position="147"/>
    </location>
</feature>
<dbReference type="EMBL" id="CP003344">
    <property type="protein sequence ID" value="AGA67794.1"/>
    <property type="molecule type" value="Genomic_DNA"/>
</dbReference>
<sequence>MDKALRNLLTEKKSGIIQKWRREVLNSYPKDTTRFLQEQNDVFANPVGNTMTQGIEQTFTALLQDDESIEVHSFLRDIIKVRAVQTFTPSQAVNFVFLLKKIIREELGKVVEDVQVSRALLELDAQIDQLALASFDIYSECRDKLADLKTMELRNMTYRLLQQANLVTERPDVDTSAPEAPEGSAYEPFVVKTKRKEGVK</sequence>
<evidence type="ECO:0000313" key="2">
    <source>
        <dbReference type="EMBL" id="AGA67794.1"/>
    </source>
</evidence>
<reference evidence="3" key="1">
    <citation type="submission" date="2012-02" db="EMBL/GenBank/DDBJ databases">
        <title>Complete sequence of Desulfitobacterium dichloroeliminans LMG P-21439.</title>
        <authorList>
            <person name="Lucas S."/>
            <person name="Han J."/>
            <person name="Lapidus A."/>
            <person name="Cheng J.-F."/>
            <person name="Goodwin L."/>
            <person name="Pitluck S."/>
            <person name="Peters L."/>
            <person name="Ovchinnikova G."/>
            <person name="Teshima H."/>
            <person name="Detter J.C."/>
            <person name="Han C."/>
            <person name="Tapia R."/>
            <person name="Land M."/>
            <person name="Hauser L."/>
            <person name="Kyrpides N."/>
            <person name="Ivanova N."/>
            <person name="Pagani I."/>
            <person name="Kruse T."/>
            <person name="de Vos W.M."/>
            <person name="Boon N."/>
            <person name="Smidt H."/>
            <person name="Woyke T."/>
        </authorList>
    </citation>
    <scope>NUCLEOTIDE SEQUENCE [LARGE SCALE GENOMIC DNA]</scope>
    <source>
        <strain evidence="3">LMG P-21439 / DCA1</strain>
    </source>
</reference>
<keyword evidence="3" id="KW-1185">Reference proteome</keyword>
<evidence type="ECO:0000313" key="3">
    <source>
        <dbReference type="Proteomes" id="UP000010797"/>
    </source>
</evidence>
<gene>
    <name evidence="2" type="ordered locus">Desdi_0245</name>
</gene>
<dbReference type="KEGG" id="ddl:Desdi_0245"/>
<dbReference type="STRING" id="871963.Desdi_0245"/>
<dbReference type="eggNOG" id="ENOG5032RXU">
    <property type="taxonomic scope" value="Bacteria"/>
</dbReference>
<dbReference type="OrthoDB" id="1724246at2"/>
<dbReference type="InterPro" id="IPR025751">
    <property type="entry name" value="RsbRD_N_dom"/>
</dbReference>
<dbReference type="RefSeq" id="WP_015260801.1">
    <property type="nucleotide sequence ID" value="NC_019903.1"/>
</dbReference>
<proteinExistence type="predicted"/>